<reference evidence="2" key="1">
    <citation type="submission" date="2020-08" db="EMBL/GenBank/DDBJ databases">
        <title>Genome sequencing and assembly of the red palm weevil Rhynchophorus ferrugineus.</title>
        <authorList>
            <person name="Dias G.B."/>
            <person name="Bergman C.M."/>
            <person name="Manee M."/>
        </authorList>
    </citation>
    <scope>NUCLEOTIDE SEQUENCE</scope>
    <source>
        <strain evidence="2">AA-2017</strain>
        <tissue evidence="2">Whole larva</tissue>
    </source>
</reference>
<feature type="compositionally biased region" description="Polar residues" evidence="1">
    <location>
        <begin position="43"/>
        <end position="52"/>
    </location>
</feature>
<evidence type="ECO:0000313" key="2">
    <source>
        <dbReference type="EMBL" id="KAF7285436.1"/>
    </source>
</evidence>
<evidence type="ECO:0000313" key="3">
    <source>
        <dbReference type="Proteomes" id="UP000625711"/>
    </source>
</evidence>
<keyword evidence="3" id="KW-1185">Reference proteome</keyword>
<feature type="region of interest" description="Disordered" evidence="1">
    <location>
        <begin position="23"/>
        <end position="59"/>
    </location>
</feature>
<dbReference type="Proteomes" id="UP000625711">
    <property type="component" value="Unassembled WGS sequence"/>
</dbReference>
<name>A0A834MK90_RHYFE</name>
<dbReference type="EMBL" id="JAACXV010000054">
    <property type="protein sequence ID" value="KAF7285436.1"/>
    <property type="molecule type" value="Genomic_DNA"/>
</dbReference>
<sequence>MKVCVVLFRKLTFHFILINPTHDTESVGSTGEKTEDRWANGATPLNSRNARPNDQDYGTIGASRMSQISVVKFPKNQIVAKGEQFRLHD</sequence>
<comment type="caution">
    <text evidence="2">The sequence shown here is derived from an EMBL/GenBank/DDBJ whole genome shotgun (WGS) entry which is preliminary data.</text>
</comment>
<gene>
    <name evidence="2" type="ORF">GWI33_010610</name>
</gene>
<protein>
    <submittedName>
        <fullName evidence="2">Uncharacterized protein</fullName>
    </submittedName>
</protein>
<proteinExistence type="predicted"/>
<evidence type="ECO:0000256" key="1">
    <source>
        <dbReference type="SAM" id="MobiDB-lite"/>
    </source>
</evidence>
<organism evidence="2 3">
    <name type="scientific">Rhynchophorus ferrugineus</name>
    <name type="common">Red palm weevil</name>
    <name type="synonym">Curculio ferrugineus</name>
    <dbReference type="NCBI Taxonomy" id="354439"/>
    <lineage>
        <taxon>Eukaryota</taxon>
        <taxon>Metazoa</taxon>
        <taxon>Ecdysozoa</taxon>
        <taxon>Arthropoda</taxon>
        <taxon>Hexapoda</taxon>
        <taxon>Insecta</taxon>
        <taxon>Pterygota</taxon>
        <taxon>Neoptera</taxon>
        <taxon>Endopterygota</taxon>
        <taxon>Coleoptera</taxon>
        <taxon>Polyphaga</taxon>
        <taxon>Cucujiformia</taxon>
        <taxon>Curculionidae</taxon>
        <taxon>Dryophthorinae</taxon>
        <taxon>Rhynchophorus</taxon>
    </lineage>
</organism>
<dbReference type="AlphaFoldDB" id="A0A834MK90"/>
<accession>A0A834MK90</accession>